<dbReference type="PANTHER" id="PTHR39083:SF1">
    <property type="entry name" value="CYCLIC DI-GMP-BINDING PROTEIN"/>
    <property type="match status" value="1"/>
</dbReference>
<evidence type="ECO:0000256" key="4">
    <source>
        <dbReference type="ARBA" id="ARBA00022989"/>
    </source>
</evidence>
<dbReference type="Proteomes" id="UP000092024">
    <property type="component" value="Unassembled WGS sequence"/>
</dbReference>
<sequence length="698" mass="77071">MKNIWSRIGLICLALLVGQLTQFSFMIASAAGEAGMERYELSIVSSDTSLSGAYTSRQEYFQLPSHWQVKEATLNLDYQVSQLALEDRSSITLEVNGVSLYSFRPNLEMEGKQRLTVSIPSELLVAGTNSIAMIGNVMTVIDDILCAPEDDRDNWLQLYSSSSINFRYLEDSLKGTIRDFAERFSSIDSMNKSLNAITIPEGASPSEMEAAVYALSGFAKSNSQQDKQIPIISFDNEYFESKRFVTAVALYDHLPVKLQALIGNPELQGKALIQLVESDNQWVLIVTSSDDEQLVKAGRLLANGQLVSQLDTSSKIVDANTDVATPSVTIGQNIVLSETGDKVSGPRHQERAYFVALPANRSIADASKINLDFRYAKNLDFDSSMVTVLINNTPIGSKKLSNELADGDSLTLTIPKNMNISGNFSVVVAFDLEIANAACLQDQSNMPWAFVTKDSMLQLKTKDRTDLLFNNYPYPFLRDGVFNEVAVVLPKESDSNTYLSVSNLFNLLGQYAEGNTGNVVFYNDEVVEETLKIHNVIAIGSYQNNKVIRSINDHLYFKFDSAGNGLLSNEKMSIETNYGTRLGSLQLLNSPFEAGHGLLAVTAADPQYYQLASKLIASSQMTWRISGDGATIDRDGNINAFRFKQDAVQDQPSAISSITERTDVLYFTIAAGLVLMLVLVSLILLFRKYRKRGDRNNA</sequence>
<dbReference type="InterPro" id="IPR018513">
    <property type="entry name" value="Cell_synthase_bac"/>
</dbReference>
<evidence type="ECO:0000256" key="6">
    <source>
        <dbReference type="SAM" id="Phobius"/>
    </source>
</evidence>
<evidence type="ECO:0000256" key="5">
    <source>
        <dbReference type="ARBA" id="ARBA00023136"/>
    </source>
</evidence>
<keyword evidence="3 6" id="KW-0812">Transmembrane</keyword>
<name>A0A1A5YH65_9BACL</name>
<comment type="caution">
    <text evidence="7">The sequence shown here is derived from an EMBL/GenBank/DDBJ whole genome shotgun (WGS) entry which is preliminary data.</text>
</comment>
<protein>
    <submittedName>
        <fullName evidence="7">Cellulose synthase</fullName>
    </submittedName>
</protein>
<evidence type="ECO:0000256" key="1">
    <source>
        <dbReference type="ARBA" id="ARBA00004162"/>
    </source>
</evidence>
<dbReference type="Gene3D" id="2.60.120.260">
    <property type="entry name" value="Galactose-binding domain-like"/>
    <property type="match status" value="2"/>
</dbReference>
<proteinExistence type="predicted"/>
<dbReference type="GO" id="GO:0005886">
    <property type="term" value="C:plasma membrane"/>
    <property type="evidence" value="ECO:0007669"/>
    <property type="project" value="UniProtKB-SubCell"/>
</dbReference>
<keyword evidence="2" id="KW-1003">Cell membrane</keyword>
<feature type="transmembrane region" description="Helical" evidence="6">
    <location>
        <begin position="664"/>
        <end position="686"/>
    </location>
</feature>
<evidence type="ECO:0000313" key="8">
    <source>
        <dbReference type="Proteomes" id="UP000092024"/>
    </source>
</evidence>
<evidence type="ECO:0000256" key="3">
    <source>
        <dbReference type="ARBA" id="ARBA00022692"/>
    </source>
</evidence>
<keyword evidence="4 6" id="KW-1133">Transmembrane helix</keyword>
<dbReference type="Pfam" id="PF03170">
    <property type="entry name" value="BcsB"/>
    <property type="match status" value="1"/>
</dbReference>
<organism evidence="7 8">
    <name type="scientific">Paenibacillus oryzae</name>
    <dbReference type="NCBI Taxonomy" id="1844972"/>
    <lineage>
        <taxon>Bacteria</taxon>
        <taxon>Bacillati</taxon>
        <taxon>Bacillota</taxon>
        <taxon>Bacilli</taxon>
        <taxon>Bacillales</taxon>
        <taxon>Paenibacillaceae</taxon>
        <taxon>Paenibacillus</taxon>
    </lineage>
</organism>
<accession>A0A1A5YH65</accession>
<evidence type="ECO:0000313" key="7">
    <source>
        <dbReference type="EMBL" id="OBR64745.1"/>
    </source>
</evidence>
<keyword evidence="5 6" id="KW-0472">Membrane</keyword>
<dbReference type="STRING" id="1844972.A7K91_03950"/>
<evidence type="ECO:0000256" key="2">
    <source>
        <dbReference type="ARBA" id="ARBA00022475"/>
    </source>
</evidence>
<dbReference type="PANTHER" id="PTHR39083">
    <property type="entry name" value="CYCLIC DI-GMP-BINDING PROTEIN"/>
    <property type="match status" value="1"/>
</dbReference>
<dbReference type="GO" id="GO:0006011">
    <property type="term" value="P:UDP-alpha-D-glucose metabolic process"/>
    <property type="evidence" value="ECO:0007669"/>
    <property type="project" value="InterPro"/>
</dbReference>
<comment type="subcellular location">
    <subcellularLocation>
        <location evidence="1">Cell membrane</location>
        <topology evidence="1">Single-pass membrane protein</topology>
    </subcellularLocation>
</comment>
<gene>
    <name evidence="7" type="ORF">A7K91_03950</name>
</gene>
<reference evidence="7 8" key="1">
    <citation type="submission" date="2016-05" db="EMBL/GenBank/DDBJ databases">
        <title>Paenibacillus oryzae. sp. nov., isolated from the rice root.</title>
        <authorList>
            <person name="Zhang J."/>
            <person name="Zhang X."/>
        </authorList>
    </citation>
    <scope>NUCLEOTIDE SEQUENCE [LARGE SCALE GENOMIC DNA]</scope>
    <source>
        <strain evidence="7 8">1DrF-4</strain>
    </source>
</reference>
<keyword evidence="8" id="KW-1185">Reference proteome</keyword>
<dbReference type="OrthoDB" id="2655838at2"/>
<dbReference type="EMBL" id="LYPA01000064">
    <property type="protein sequence ID" value="OBR64745.1"/>
    <property type="molecule type" value="Genomic_DNA"/>
</dbReference>
<dbReference type="AlphaFoldDB" id="A0A1A5YH65"/>